<evidence type="ECO:0000313" key="2">
    <source>
        <dbReference type="EMBL" id="ORX99962.1"/>
    </source>
</evidence>
<dbReference type="InterPro" id="IPR002591">
    <property type="entry name" value="Phosphodiest/P_Trfase"/>
</dbReference>
<protein>
    <submittedName>
        <fullName evidence="2">Alkaline-phosphatase-like protein</fullName>
    </submittedName>
</protein>
<dbReference type="OrthoDB" id="2118639at2759"/>
<proteinExistence type="predicted"/>
<gene>
    <name evidence="2" type="ORF">BCR34DRAFT_121682</name>
</gene>
<name>A0A1Y1YPN7_9PLEO</name>
<dbReference type="AlphaFoldDB" id="A0A1Y1YPN7"/>
<dbReference type="SUPFAM" id="SSF53649">
    <property type="entry name" value="Alkaline phosphatase-like"/>
    <property type="match status" value="1"/>
</dbReference>
<keyword evidence="3" id="KW-1185">Reference proteome</keyword>
<comment type="caution">
    <text evidence="2">The sequence shown here is derived from an EMBL/GenBank/DDBJ whole genome shotgun (WGS) entry which is preliminary data.</text>
</comment>
<dbReference type="STRING" id="1231657.A0A1Y1YPN7"/>
<feature type="chain" id="PRO_5012621149" evidence="1">
    <location>
        <begin position="19"/>
        <end position="496"/>
    </location>
</feature>
<dbReference type="Pfam" id="PF01663">
    <property type="entry name" value="Phosphodiest"/>
    <property type="match status" value="1"/>
</dbReference>
<evidence type="ECO:0000256" key="1">
    <source>
        <dbReference type="SAM" id="SignalP"/>
    </source>
</evidence>
<reference evidence="2 3" key="1">
    <citation type="submission" date="2016-07" db="EMBL/GenBank/DDBJ databases">
        <title>Pervasive Adenine N6-methylation of Active Genes in Fungi.</title>
        <authorList>
            <consortium name="DOE Joint Genome Institute"/>
            <person name="Mondo S.J."/>
            <person name="Dannebaum R.O."/>
            <person name="Kuo R.C."/>
            <person name="Labutti K."/>
            <person name="Haridas S."/>
            <person name="Kuo A."/>
            <person name="Salamov A."/>
            <person name="Ahrendt S.R."/>
            <person name="Lipzen A."/>
            <person name="Sullivan W."/>
            <person name="Andreopoulos W.B."/>
            <person name="Clum A."/>
            <person name="Lindquist E."/>
            <person name="Daum C."/>
            <person name="Ramamoorthy G.K."/>
            <person name="Gryganskyi A."/>
            <person name="Culley D."/>
            <person name="Magnuson J.K."/>
            <person name="James T.Y."/>
            <person name="O'Malley M.A."/>
            <person name="Stajich J.E."/>
            <person name="Spatafora J.W."/>
            <person name="Visel A."/>
            <person name="Grigoriev I.V."/>
        </authorList>
    </citation>
    <scope>NUCLEOTIDE SEQUENCE [LARGE SCALE GENOMIC DNA]</scope>
    <source>
        <strain evidence="2 3">CBS 115471</strain>
    </source>
</reference>
<dbReference type="Gene3D" id="3.40.720.10">
    <property type="entry name" value="Alkaline Phosphatase, subunit A"/>
    <property type="match status" value="1"/>
</dbReference>
<dbReference type="EMBL" id="MCFA01000190">
    <property type="protein sequence ID" value="ORX99962.1"/>
    <property type="molecule type" value="Genomic_DNA"/>
</dbReference>
<keyword evidence="1" id="KW-0732">Signal</keyword>
<evidence type="ECO:0000313" key="3">
    <source>
        <dbReference type="Proteomes" id="UP000193144"/>
    </source>
</evidence>
<feature type="signal peptide" evidence="1">
    <location>
        <begin position="1"/>
        <end position="18"/>
    </location>
</feature>
<dbReference type="Proteomes" id="UP000193144">
    <property type="component" value="Unassembled WGS sequence"/>
</dbReference>
<sequence length="496" mass="53013">MKSCSSILLFSLAGQAIGSPLLRRKDGVKHVAVFSIDGLHSSDIDKWLALGPSNMSKLLDTGYRYTEAWSTFPSDSFPGTLAPFTGAMPRTTGVWYDDIWDRSFFAPGSGCKGAPGAESELARQCWKTGNSPCIVLYDEGIDVDSTKLFTTVDPTKLPQALVHGQCTLVYPHMRSRVNNIFELVVEKGLKTAYTDKHPAYDLVRGPSGKGLSTGFFPEIASTAGGVDATIAYDQLHVNAFLNWIEGKDIANAEGSLDGKVPTLFGGNFQAVSVGQKTAGYVAGTLAFTDGLKKAIKFVDDSLGLVIKKLEDKKMLDDTLIIIAPKHGQSPIDSTKFGEVDPKLVTAATGVPVVWQTSDSIALIFLTDPKDLAKAVAGLQAQKSALKISEIIYGDALKSQFGDPSKDPAVPDIVVAPIPGIIYSTSKKKIAEHGGLSEDDRHVGLVVSHPKLKKKVFGGKVFTTQVAPTVLQALDLEGKLEGVKAEGTKVLPGFEED</sequence>
<organism evidence="2 3">
    <name type="scientific">Clohesyomyces aquaticus</name>
    <dbReference type="NCBI Taxonomy" id="1231657"/>
    <lineage>
        <taxon>Eukaryota</taxon>
        <taxon>Fungi</taxon>
        <taxon>Dikarya</taxon>
        <taxon>Ascomycota</taxon>
        <taxon>Pezizomycotina</taxon>
        <taxon>Dothideomycetes</taxon>
        <taxon>Pleosporomycetidae</taxon>
        <taxon>Pleosporales</taxon>
        <taxon>Lindgomycetaceae</taxon>
        <taxon>Clohesyomyces</taxon>
    </lineage>
</organism>
<dbReference type="InterPro" id="IPR017850">
    <property type="entry name" value="Alkaline_phosphatase_core_sf"/>
</dbReference>
<accession>A0A1Y1YPN7</accession>